<evidence type="ECO:0000256" key="1">
    <source>
        <dbReference type="SAM" id="MobiDB-lite"/>
    </source>
</evidence>
<evidence type="ECO:0000259" key="2">
    <source>
        <dbReference type="Pfam" id="PF07238"/>
    </source>
</evidence>
<dbReference type="GO" id="GO:0035438">
    <property type="term" value="F:cyclic-di-GMP binding"/>
    <property type="evidence" value="ECO:0007669"/>
    <property type="project" value="InterPro"/>
</dbReference>
<dbReference type="AlphaFoldDB" id="A0A2N9M0Q3"/>
<proteinExistence type="predicted"/>
<gene>
    <name evidence="3" type="ORF">SBA5_70091</name>
</gene>
<sequence length="135" mass="14943">MAGSEPQAAQAAVPRYRRGSSRHEVDTSASILLVNVGSTLRGRILDLSLGGCRIRTDDRFPVGIYTRVETEFRLEGLPFRLGGVIQAIYDRNMVGIRFLDLSERKRQQVLDLIGEIERTHPAEVPVEIGAAAKQV</sequence>
<protein>
    <recommendedName>
        <fullName evidence="2">PilZ domain-containing protein</fullName>
    </recommendedName>
</protein>
<dbReference type="Gene3D" id="2.40.10.220">
    <property type="entry name" value="predicted glycosyltransferase like domains"/>
    <property type="match status" value="1"/>
</dbReference>
<dbReference type="InterPro" id="IPR009875">
    <property type="entry name" value="PilZ_domain"/>
</dbReference>
<feature type="region of interest" description="Disordered" evidence="1">
    <location>
        <begin position="1"/>
        <end position="21"/>
    </location>
</feature>
<evidence type="ECO:0000313" key="3">
    <source>
        <dbReference type="EMBL" id="SPE29001.1"/>
    </source>
</evidence>
<evidence type="ECO:0000313" key="4">
    <source>
        <dbReference type="Proteomes" id="UP000239735"/>
    </source>
</evidence>
<dbReference type="Proteomes" id="UP000239735">
    <property type="component" value="Unassembled WGS sequence"/>
</dbReference>
<accession>A0A2N9M0Q3</accession>
<reference evidence="4" key="1">
    <citation type="submission" date="2018-02" db="EMBL/GenBank/DDBJ databases">
        <authorList>
            <person name="Hausmann B."/>
        </authorList>
    </citation>
    <scope>NUCLEOTIDE SEQUENCE [LARGE SCALE GENOMIC DNA]</scope>
    <source>
        <strain evidence="4">Peat soil MAG SbA5</strain>
    </source>
</reference>
<dbReference type="SUPFAM" id="SSF141371">
    <property type="entry name" value="PilZ domain-like"/>
    <property type="match status" value="1"/>
</dbReference>
<feature type="domain" description="PilZ" evidence="2">
    <location>
        <begin position="17"/>
        <end position="113"/>
    </location>
</feature>
<organism evidence="3 4">
    <name type="scientific">Candidatus Sulfuritelmatomonas gaucii</name>
    <dbReference type="NCBI Taxonomy" id="2043161"/>
    <lineage>
        <taxon>Bacteria</taxon>
        <taxon>Pseudomonadati</taxon>
        <taxon>Acidobacteriota</taxon>
        <taxon>Terriglobia</taxon>
        <taxon>Terriglobales</taxon>
        <taxon>Acidobacteriaceae</taxon>
        <taxon>Candidatus Sulfuritelmatomonas</taxon>
    </lineage>
</organism>
<dbReference type="Pfam" id="PF07238">
    <property type="entry name" value="PilZ"/>
    <property type="match status" value="1"/>
</dbReference>
<name>A0A2N9M0Q3_9BACT</name>
<dbReference type="EMBL" id="OKRB01000130">
    <property type="protein sequence ID" value="SPE29001.1"/>
    <property type="molecule type" value="Genomic_DNA"/>
</dbReference>